<evidence type="ECO:0000313" key="3">
    <source>
        <dbReference type="Proteomes" id="UP000694660"/>
    </source>
</evidence>
<dbReference type="EMBL" id="JAEKFT010000027">
    <property type="protein sequence ID" value="MBT0963298.1"/>
    <property type="molecule type" value="Genomic_DNA"/>
</dbReference>
<accession>A0A944DF78</accession>
<sequence>MKRLRRALLCLAYLWACQPLSGATQTGAVPEFAMKAAYLYNFAQLVEWPASQAAESGRFDLCILGQDDIVDALEQMRGKTIDGRPLNPVRVTSTTDVAECRLFYVGEFGGHRATRLLRSLHGAPALTVADDRALIDVPTMITLLRADRRLGFEVDLGPAKHAQISFSSKLLGLARRVKTE</sequence>
<dbReference type="AlphaFoldDB" id="A0A944DF78"/>
<keyword evidence="3" id="KW-1185">Reference proteome</keyword>
<dbReference type="Pfam" id="PF13689">
    <property type="entry name" value="DUF4154"/>
    <property type="match status" value="1"/>
</dbReference>
<protein>
    <submittedName>
        <fullName evidence="2">YfiR family protein</fullName>
    </submittedName>
</protein>
<feature type="chain" id="PRO_5037122009" evidence="1">
    <location>
        <begin position="23"/>
        <end position="180"/>
    </location>
</feature>
<feature type="signal peptide" evidence="1">
    <location>
        <begin position="1"/>
        <end position="22"/>
    </location>
</feature>
<keyword evidence="1" id="KW-0732">Signal</keyword>
<comment type="caution">
    <text evidence="2">The sequence shown here is derived from an EMBL/GenBank/DDBJ whole genome shotgun (WGS) entry which is preliminary data.</text>
</comment>
<dbReference type="Proteomes" id="UP000694660">
    <property type="component" value="Unassembled WGS sequence"/>
</dbReference>
<organism evidence="2 3">
    <name type="scientific">Denitromonas iodatirespirans</name>
    <dbReference type="NCBI Taxonomy" id="2795389"/>
    <lineage>
        <taxon>Bacteria</taxon>
        <taxon>Pseudomonadati</taxon>
        <taxon>Pseudomonadota</taxon>
        <taxon>Betaproteobacteria</taxon>
        <taxon>Rhodocyclales</taxon>
        <taxon>Zoogloeaceae</taxon>
        <taxon>Denitromonas</taxon>
    </lineage>
</organism>
<dbReference type="RefSeq" id="WP_214363235.1">
    <property type="nucleotide sequence ID" value="NZ_JAEKFT010000027.1"/>
</dbReference>
<proteinExistence type="predicted"/>
<evidence type="ECO:0000256" key="1">
    <source>
        <dbReference type="SAM" id="SignalP"/>
    </source>
</evidence>
<dbReference type="InterPro" id="IPR025293">
    <property type="entry name" value="YfiR/HmsC-like"/>
</dbReference>
<name>A0A944DF78_DENI1</name>
<evidence type="ECO:0000313" key="2">
    <source>
        <dbReference type="EMBL" id="MBT0963298.1"/>
    </source>
</evidence>
<reference evidence="3" key="1">
    <citation type="journal article" date="2022" name="ISME J.">
        <title>Genetic and phylogenetic analysis of dissimilatory iodate-reducing bacteria identifies potential niches across the world's oceans.</title>
        <authorList>
            <person name="Reyes-Umana V."/>
            <person name="Henning Z."/>
            <person name="Lee K."/>
            <person name="Barnum T.P."/>
            <person name="Coates J.D."/>
        </authorList>
    </citation>
    <scope>NUCLEOTIDE SEQUENCE [LARGE SCALE GENOMIC DNA]</scope>
    <source>
        <strain evidence="3">IR12</strain>
    </source>
</reference>
<gene>
    <name evidence="2" type="ORF">I8J34_19110</name>
</gene>